<keyword evidence="2" id="KW-1185">Reference proteome</keyword>
<dbReference type="RefSeq" id="WP_290111195.1">
    <property type="nucleotide sequence ID" value="NZ_JAUEPL010000008.1"/>
</dbReference>
<organism evidence="1 2">
    <name type="scientific">Streptomyces ficellus</name>
    <dbReference type="NCBI Taxonomy" id="1977088"/>
    <lineage>
        <taxon>Bacteria</taxon>
        <taxon>Bacillati</taxon>
        <taxon>Actinomycetota</taxon>
        <taxon>Actinomycetes</taxon>
        <taxon>Kitasatosporales</taxon>
        <taxon>Streptomycetaceae</taxon>
        <taxon>Streptomyces</taxon>
    </lineage>
</organism>
<dbReference type="Gene3D" id="3.40.50.720">
    <property type="entry name" value="NAD(P)-binding Rossmann-like Domain"/>
    <property type="match status" value="1"/>
</dbReference>
<protein>
    <recommendedName>
        <fullName evidence="3">Class I SAM-dependent methyltransferase</fullName>
    </recommendedName>
</protein>
<evidence type="ECO:0008006" key="3">
    <source>
        <dbReference type="Google" id="ProtNLM"/>
    </source>
</evidence>
<proteinExistence type="predicted"/>
<comment type="caution">
    <text evidence="1">The sequence shown here is derived from an EMBL/GenBank/DDBJ whole genome shotgun (WGS) entry which is preliminary data.</text>
</comment>
<evidence type="ECO:0000313" key="1">
    <source>
        <dbReference type="EMBL" id="MDN3294175.1"/>
    </source>
</evidence>
<reference evidence="1" key="1">
    <citation type="submission" date="2023-06" db="EMBL/GenBank/DDBJ databases">
        <title>WGS-Sequencing of Streptomyces ficellus isolate 21 collected from sand in Gara Djebilet Iron Mine in Algeria.</title>
        <authorList>
            <person name="Zegers G.P."/>
            <person name="Gomez A."/>
            <person name="Gueddou A."/>
            <person name="Zahara A.F."/>
            <person name="Worth M."/>
            <person name="Sevigny J.L."/>
            <person name="Tisa L."/>
        </authorList>
    </citation>
    <scope>NUCLEOTIDE SEQUENCE</scope>
    <source>
        <strain evidence="1">AS11</strain>
    </source>
</reference>
<dbReference type="EMBL" id="JAUEPL010000008">
    <property type="protein sequence ID" value="MDN3294175.1"/>
    <property type="molecule type" value="Genomic_DNA"/>
</dbReference>
<name>A0ABT7Z3X6_9ACTN</name>
<accession>A0ABT7Z3X6</accession>
<gene>
    <name evidence="1" type="ORF">QWM81_08950</name>
</gene>
<evidence type="ECO:0000313" key="2">
    <source>
        <dbReference type="Proteomes" id="UP001174050"/>
    </source>
</evidence>
<dbReference type="Proteomes" id="UP001174050">
    <property type="component" value="Unassembled WGS sequence"/>
</dbReference>
<sequence length="61" mass="6922">MRAVVRARRIGAFWHLPGEAQKKRRAAVKRALTGSLELLRPGGRFVELGKQDIYDHNTLPL</sequence>